<evidence type="ECO:0000313" key="2">
    <source>
        <dbReference type="EMBL" id="RIW31616.1"/>
    </source>
</evidence>
<reference evidence="2 3" key="1">
    <citation type="submission" date="2018-09" db="EMBL/GenBank/DDBJ databases">
        <title>Bacillus saliacetes sp. nov., isolated from Thai shrimp paste (Ka-pi).</title>
        <authorList>
            <person name="Daroonpunt R."/>
            <person name="Tanasupawat S."/>
            <person name="Yiamsombut S."/>
        </authorList>
    </citation>
    <scope>NUCLEOTIDE SEQUENCE [LARGE SCALE GENOMIC DNA]</scope>
    <source>
        <strain evidence="2 3">SKP7-4</strain>
    </source>
</reference>
<dbReference type="AlphaFoldDB" id="A0A3A1QUU0"/>
<dbReference type="OrthoDB" id="517663at2"/>
<organism evidence="2 3">
    <name type="scientific">Bacillus salacetis</name>
    <dbReference type="NCBI Taxonomy" id="2315464"/>
    <lineage>
        <taxon>Bacteria</taxon>
        <taxon>Bacillati</taxon>
        <taxon>Bacillota</taxon>
        <taxon>Bacilli</taxon>
        <taxon>Bacillales</taxon>
        <taxon>Bacillaceae</taxon>
        <taxon>Bacillus</taxon>
    </lineage>
</organism>
<dbReference type="Proteomes" id="UP000265801">
    <property type="component" value="Unassembled WGS sequence"/>
</dbReference>
<proteinExistence type="predicted"/>
<protein>
    <submittedName>
        <fullName evidence="2">DUF4352 domain-containing protein</fullName>
    </submittedName>
</protein>
<dbReference type="RefSeq" id="WP_119548122.1">
    <property type="nucleotide sequence ID" value="NZ_QXIR01000021.1"/>
</dbReference>
<keyword evidence="3" id="KW-1185">Reference proteome</keyword>
<evidence type="ECO:0000256" key="1">
    <source>
        <dbReference type="SAM" id="SignalP"/>
    </source>
</evidence>
<keyword evidence="1" id="KW-0732">Signal</keyword>
<feature type="chain" id="PRO_5017217672" evidence="1">
    <location>
        <begin position="22"/>
        <end position="279"/>
    </location>
</feature>
<dbReference type="PROSITE" id="PS51257">
    <property type="entry name" value="PROKAR_LIPOPROTEIN"/>
    <property type="match status" value="1"/>
</dbReference>
<sequence>MKKLTLAICLIFTLAVLGACSDTESSSSNVSKKSEEVKTKGELKAEDYEKLYSDPKKYKGYEVEITGQVFTEPEKDEDGTYIQLWADPENSEKNTLAAINDPKLKIKTEDYVKIKGVVKDEFEGENAFGGTIKAPMILAESIEVVDYITAVAPTLKEIKIDKEINQHGIIVTLQKIEIANNQTRVYLKVKNDTQDNASFYSSSAKLIVGSKQLEEEYADPETTGLQEVQSELLSGIETEGVIVYPAIDSNEKLIKLNAEASSDNYDLDFKPFVFEIPLN</sequence>
<feature type="signal peptide" evidence="1">
    <location>
        <begin position="1"/>
        <end position="21"/>
    </location>
</feature>
<dbReference type="EMBL" id="QXIR01000021">
    <property type="protein sequence ID" value="RIW31616.1"/>
    <property type="molecule type" value="Genomic_DNA"/>
</dbReference>
<name>A0A3A1QUU0_9BACI</name>
<gene>
    <name evidence="2" type="ORF">D3H55_15085</name>
</gene>
<evidence type="ECO:0000313" key="3">
    <source>
        <dbReference type="Proteomes" id="UP000265801"/>
    </source>
</evidence>
<accession>A0A3A1QUU0</accession>
<comment type="caution">
    <text evidence="2">The sequence shown here is derived from an EMBL/GenBank/DDBJ whole genome shotgun (WGS) entry which is preliminary data.</text>
</comment>